<dbReference type="RefSeq" id="WP_099062616.1">
    <property type="nucleotide sequence ID" value="NZ_CBCPHK010000032.1"/>
</dbReference>
<organism evidence="3 4">
    <name type="scientific">Serratia proteamaculans</name>
    <dbReference type="NCBI Taxonomy" id="28151"/>
    <lineage>
        <taxon>Bacteria</taxon>
        <taxon>Pseudomonadati</taxon>
        <taxon>Pseudomonadota</taxon>
        <taxon>Gammaproteobacteria</taxon>
        <taxon>Enterobacterales</taxon>
        <taxon>Yersiniaceae</taxon>
        <taxon>Serratia</taxon>
    </lineage>
</organism>
<gene>
    <name evidence="3" type="ORF">JKX24_16805</name>
</gene>
<dbReference type="GO" id="GO:0003677">
    <property type="term" value="F:DNA binding"/>
    <property type="evidence" value="ECO:0007669"/>
    <property type="project" value="UniProtKB-UniRule"/>
</dbReference>
<proteinExistence type="predicted"/>
<sequence length="87" mass="10235">MERVAKLFKNGRNQAVRLPVEFEFDTDRVYIRRDREGNVILSKYPEKPDSWAPLLQMIEQAQVPQDFLVAEDRQQGIAIRDPFGEEE</sequence>
<keyword evidence="1 3" id="KW-0238">DNA-binding</keyword>
<name>A0A7U0RKX3_SERPR</name>
<accession>A0A7U0RKX3</accession>
<dbReference type="SUPFAM" id="SSF89447">
    <property type="entry name" value="AbrB/MazE/MraZ-like"/>
    <property type="match status" value="1"/>
</dbReference>
<protein>
    <submittedName>
        <fullName evidence="3">AbrB/MazE/SpoVT family DNA-binding domain-containing protein</fullName>
    </submittedName>
</protein>
<dbReference type="Pfam" id="PF04014">
    <property type="entry name" value="MazE_antitoxin"/>
    <property type="match status" value="1"/>
</dbReference>
<dbReference type="Proteomes" id="UP000596176">
    <property type="component" value="Chromosome"/>
</dbReference>
<evidence type="ECO:0000256" key="1">
    <source>
        <dbReference type="PROSITE-ProRule" id="PRU01076"/>
    </source>
</evidence>
<evidence type="ECO:0000313" key="3">
    <source>
        <dbReference type="EMBL" id="QQX51859.1"/>
    </source>
</evidence>
<dbReference type="InterPro" id="IPR007159">
    <property type="entry name" value="SpoVT-AbrB_dom"/>
</dbReference>
<dbReference type="EMBL" id="CP068391">
    <property type="protein sequence ID" value="QQX51859.1"/>
    <property type="molecule type" value="Genomic_DNA"/>
</dbReference>
<dbReference type="InterPro" id="IPR037914">
    <property type="entry name" value="SpoVT-AbrB_sf"/>
</dbReference>
<feature type="domain" description="SpoVT-AbrB" evidence="2">
    <location>
        <begin position="5"/>
        <end position="46"/>
    </location>
</feature>
<evidence type="ECO:0000313" key="4">
    <source>
        <dbReference type="Proteomes" id="UP000596176"/>
    </source>
</evidence>
<dbReference type="AlphaFoldDB" id="A0A7U0RKX3"/>
<evidence type="ECO:0000259" key="2">
    <source>
        <dbReference type="PROSITE" id="PS51740"/>
    </source>
</evidence>
<dbReference type="PROSITE" id="PS51740">
    <property type="entry name" value="SPOVT_ABRB"/>
    <property type="match status" value="1"/>
</dbReference>
<dbReference type="Gene3D" id="2.10.260.10">
    <property type="match status" value="1"/>
</dbReference>
<reference evidence="3 4" key="1">
    <citation type="submission" date="2021-01" db="EMBL/GenBank/DDBJ databases">
        <title>Chromosome sequence of Serratia proteamaculans strain 94 rif-r, isolated from spoiled beef.</title>
        <authorList>
            <person name="Zaytseva Y.V."/>
            <person name="Iablokov S.N."/>
            <person name="Klyukina A."/>
        </authorList>
    </citation>
    <scope>NUCLEOTIDE SEQUENCE [LARGE SCALE GENOMIC DNA]</scope>
    <source>
        <strain evidence="3 4">94 rif-r</strain>
    </source>
</reference>